<evidence type="ECO:0000259" key="8">
    <source>
        <dbReference type="Pfam" id="PF00408"/>
    </source>
</evidence>
<feature type="domain" description="Alpha-D-phosphohexomutase C-terminal" evidence="8">
    <location>
        <begin position="492"/>
        <end position="534"/>
    </location>
</feature>
<dbReference type="InterPro" id="IPR016055">
    <property type="entry name" value="A-D-PHexomutase_a/b/a-I/II/III"/>
</dbReference>
<dbReference type="Pfam" id="PF02880">
    <property type="entry name" value="PGM_PMM_III"/>
    <property type="match status" value="1"/>
</dbReference>
<sequence>MVVHCDAGQLSAAEKLERIPALMSAYYTEFPNPAIPDQRVTFGTSGHRGSSLSQSFNEEHVYAIAQAVCDYRAMKGIDGPLYLGGDTHALSEAAFRSALEVLVANGVTARISKGGAFTATPLISHAVLTWNRGRTTGLSDGIVITPSHNPPGDGGFKYNPPHGGPAETEVTGWIEKKANAYLEKGNAGVHIVHLRKALQSPLVEEFDFVKVYVEDFADVIDMRAIAASGIRIGVDPLGGASLPLWESLVDAYGIALTVVNKDVDPTFRFVPCDKDGKIRMDCSSPYAMSRLLDMRERFDLAFACDPDADRHGIVTRRELMNPNHYLTIAAWHLFRTRDSWPADCGIGKTLVTSAMLDRVSQDLGRNLVEVPVGFKWFVPYLHSGRCGFGCEESAGASFLCFDGTPWSTDKDGPLMCLLAAEIMAKENVSLSDSYQKLTARLGAPVYQRLDAPADDRTRAALNSLTTESVDMKTLGGSPVTAVLTRAPGNNAPVGGVKVTSSDGWFAVRPSGTEAICKVYTESFKGEDHLCAIQKDALDFLERLLKT</sequence>
<evidence type="ECO:0000313" key="12">
    <source>
        <dbReference type="EMBL" id="GFH62600.1"/>
    </source>
</evidence>
<organism evidence="12 13">
    <name type="scientific">Candidatus Desulfovibrio kirbyi</name>
    <dbReference type="NCBI Taxonomy" id="2696086"/>
    <lineage>
        <taxon>Bacteria</taxon>
        <taxon>Pseudomonadati</taxon>
        <taxon>Thermodesulfobacteriota</taxon>
        <taxon>Desulfovibrionia</taxon>
        <taxon>Desulfovibrionales</taxon>
        <taxon>Desulfovibrionaceae</taxon>
        <taxon>Desulfovibrio</taxon>
    </lineage>
</organism>
<feature type="domain" description="Alpha-D-phosphohexomutase alpha/beta/alpha" evidence="10">
    <location>
        <begin position="211"/>
        <end position="316"/>
    </location>
</feature>
<protein>
    <submittedName>
        <fullName evidence="12">Phosphoglucomutase</fullName>
    </submittedName>
</protein>
<feature type="domain" description="Alpha-D-phosphohexomutase alpha/beta/alpha" evidence="9">
    <location>
        <begin position="40"/>
        <end position="181"/>
    </location>
</feature>
<comment type="cofactor">
    <cofactor evidence="1">
        <name>Mg(2+)</name>
        <dbReference type="ChEBI" id="CHEBI:18420"/>
    </cofactor>
</comment>
<comment type="caution">
    <text evidence="12">The sequence shown here is derived from an EMBL/GenBank/DDBJ whole genome shotgun (WGS) entry which is preliminary data.</text>
</comment>
<evidence type="ECO:0000256" key="7">
    <source>
        <dbReference type="RuleBase" id="RU004326"/>
    </source>
</evidence>
<dbReference type="PROSITE" id="PS00710">
    <property type="entry name" value="PGM_PMM"/>
    <property type="match status" value="1"/>
</dbReference>
<evidence type="ECO:0000256" key="1">
    <source>
        <dbReference type="ARBA" id="ARBA00001946"/>
    </source>
</evidence>
<gene>
    <name evidence="12" type="primary">pgm</name>
    <name evidence="12" type="ORF">ZNDK_0371</name>
</gene>
<evidence type="ECO:0000313" key="13">
    <source>
        <dbReference type="Proteomes" id="UP000505077"/>
    </source>
</evidence>
<dbReference type="Proteomes" id="UP000505077">
    <property type="component" value="Unassembled WGS sequence"/>
</dbReference>
<keyword evidence="4 7" id="KW-0479">Metal-binding</keyword>
<dbReference type="EMBL" id="BLLL01000003">
    <property type="protein sequence ID" value="GFH62600.1"/>
    <property type="molecule type" value="Genomic_DNA"/>
</dbReference>
<keyword evidence="5 7" id="KW-0460">Magnesium</keyword>
<keyword evidence="3" id="KW-0597">Phosphoprotein</keyword>
<dbReference type="Gene3D" id="3.40.120.10">
    <property type="entry name" value="Alpha-D-Glucose-1,6-Bisphosphate, subunit A, domain 3"/>
    <property type="match status" value="3"/>
</dbReference>
<dbReference type="Pfam" id="PF00408">
    <property type="entry name" value="PGM_PMM_IV"/>
    <property type="match status" value="1"/>
</dbReference>
<evidence type="ECO:0000256" key="2">
    <source>
        <dbReference type="ARBA" id="ARBA00010231"/>
    </source>
</evidence>
<evidence type="ECO:0000259" key="10">
    <source>
        <dbReference type="Pfam" id="PF02879"/>
    </source>
</evidence>
<comment type="similarity">
    <text evidence="2 7">Belongs to the phosphohexose mutase family.</text>
</comment>
<dbReference type="Pfam" id="PF02878">
    <property type="entry name" value="PGM_PMM_I"/>
    <property type="match status" value="1"/>
</dbReference>
<feature type="domain" description="Alpha-D-phosphohexomutase alpha/beta/alpha" evidence="11">
    <location>
        <begin position="321"/>
        <end position="439"/>
    </location>
</feature>
<dbReference type="GO" id="GO:0005975">
    <property type="term" value="P:carbohydrate metabolic process"/>
    <property type="evidence" value="ECO:0007669"/>
    <property type="project" value="InterPro"/>
</dbReference>
<evidence type="ECO:0000259" key="9">
    <source>
        <dbReference type="Pfam" id="PF02878"/>
    </source>
</evidence>
<evidence type="ECO:0000256" key="5">
    <source>
        <dbReference type="ARBA" id="ARBA00022842"/>
    </source>
</evidence>
<dbReference type="InterPro" id="IPR036900">
    <property type="entry name" value="A-D-PHexomutase_C_sf"/>
</dbReference>
<dbReference type="AlphaFoldDB" id="A0A6L2R4V1"/>
<dbReference type="SUPFAM" id="SSF55957">
    <property type="entry name" value="Phosphoglucomutase, C-terminal domain"/>
    <property type="match status" value="1"/>
</dbReference>
<dbReference type="InterPro" id="IPR005846">
    <property type="entry name" value="A-D-PHexomutase_a/b/a-III"/>
</dbReference>
<dbReference type="PANTHER" id="PTHR45745">
    <property type="entry name" value="PHOSPHOMANNOMUTASE 45A"/>
    <property type="match status" value="1"/>
</dbReference>
<dbReference type="InterPro" id="IPR005845">
    <property type="entry name" value="A-D-PHexomutase_a/b/a-II"/>
</dbReference>
<evidence type="ECO:0000256" key="6">
    <source>
        <dbReference type="ARBA" id="ARBA00023235"/>
    </source>
</evidence>
<evidence type="ECO:0000256" key="3">
    <source>
        <dbReference type="ARBA" id="ARBA00022553"/>
    </source>
</evidence>
<dbReference type="GO" id="GO:0008973">
    <property type="term" value="F:phosphopentomutase activity"/>
    <property type="evidence" value="ECO:0007669"/>
    <property type="project" value="TreeGrafter"/>
</dbReference>
<evidence type="ECO:0000259" key="11">
    <source>
        <dbReference type="Pfam" id="PF02880"/>
    </source>
</evidence>
<keyword evidence="6" id="KW-0413">Isomerase</keyword>
<dbReference type="InterPro" id="IPR005844">
    <property type="entry name" value="A-D-PHexomutase_a/b/a-I"/>
</dbReference>
<dbReference type="GO" id="GO:0000287">
    <property type="term" value="F:magnesium ion binding"/>
    <property type="evidence" value="ECO:0007669"/>
    <property type="project" value="InterPro"/>
</dbReference>
<dbReference type="InterPro" id="IPR005843">
    <property type="entry name" value="A-D-PHexomutase_C"/>
</dbReference>
<dbReference type="PANTHER" id="PTHR45745:SF1">
    <property type="entry name" value="PHOSPHOGLUCOMUTASE 2B-RELATED"/>
    <property type="match status" value="1"/>
</dbReference>
<reference evidence="12 13" key="1">
    <citation type="journal article" date="2020" name="ISME J.">
        <title>Parallel Reductive Genome Evolution in Desulfovibrio Ectosymbionts Independently Acquired by Trichonympha Protists in the Termite Gut.</title>
        <authorList>
            <person name="Takeuchi M."/>
            <person name="Kuwahara H."/>
            <person name="Murakami T."/>
            <person name="Takahashi K."/>
            <person name="Kajitani R."/>
            <person name="Toyoda A."/>
            <person name="Itoh T."/>
            <person name="Ohkuma M."/>
            <person name="Hongoh Y."/>
        </authorList>
    </citation>
    <scope>NUCLEOTIDE SEQUENCE [LARGE SCALE GENOMIC DNA]</scope>
    <source>
        <strain evidence="12">ZnDsv-02</strain>
    </source>
</reference>
<dbReference type="Pfam" id="PF02879">
    <property type="entry name" value="PGM_PMM_II"/>
    <property type="match status" value="1"/>
</dbReference>
<dbReference type="GO" id="GO:0006166">
    <property type="term" value="P:purine ribonucleoside salvage"/>
    <property type="evidence" value="ECO:0007669"/>
    <property type="project" value="TreeGrafter"/>
</dbReference>
<proteinExistence type="inferred from homology"/>
<evidence type="ECO:0000256" key="4">
    <source>
        <dbReference type="ARBA" id="ARBA00022723"/>
    </source>
</evidence>
<name>A0A6L2R4V1_9BACT</name>
<dbReference type="Gene3D" id="3.30.310.50">
    <property type="entry name" value="Alpha-D-phosphohexomutase, C-terminal domain"/>
    <property type="match status" value="1"/>
</dbReference>
<dbReference type="InterPro" id="IPR016066">
    <property type="entry name" value="A-D-PHexomutase_CS"/>
</dbReference>
<accession>A0A6L2R4V1</accession>
<dbReference type="SUPFAM" id="SSF53738">
    <property type="entry name" value="Phosphoglucomutase, first 3 domains"/>
    <property type="match status" value="3"/>
</dbReference>